<accession>A0A392UPA5</accession>
<dbReference type="AlphaFoldDB" id="A0A392UPA5"/>
<proteinExistence type="predicted"/>
<reference evidence="1 2" key="1">
    <citation type="journal article" date="2018" name="Front. Plant Sci.">
        <title>Red Clover (Trifolium pratense) and Zigzag Clover (T. medium) - A Picture of Genomic Similarities and Differences.</title>
        <authorList>
            <person name="Dluhosova J."/>
            <person name="Istvanek J."/>
            <person name="Nedelnik J."/>
            <person name="Repkova J."/>
        </authorList>
    </citation>
    <scope>NUCLEOTIDE SEQUENCE [LARGE SCALE GENOMIC DNA]</scope>
    <source>
        <strain evidence="2">cv. 10/8</strain>
        <tissue evidence="1">Leaf</tissue>
    </source>
</reference>
<evidence type="ECO:0000313" key="1">
    <source>
        <dbReference type="EMBL" id="MCI74708.1"/>
    </source>
</evidence>
<name>A0A392UPA5_9FABA</name>
<dbReference type="Proteomes" id="UP000265520">
    <property type="component" value="Unassembled WGS sequence"/>
</dbReference>
<sequence>VLSDGRTAMPDGRHVSVER</sequence>
<evidence type="ECO:0000313" key="2">
    <source>
        <dbReference type="Proteomes" id="UP000265520"/>
    </source>
</evidence>
<dbReference type="EMBL" id="LXQA010866054">
    <property type="protein sequence ID" value="MCI74708.1"/>
    <property type="molecule type" value="Genomic_DNA"/>
</dbReference>
<feature type="non-terminal residue" evidence="1">
    <location>
        <position position="1"/>
    </location>
</feature>
<organism evidence="1 2">
    <name type="scientific">Trifolium medium</name>
    <dbReference type="NCBI Taxonomy" id="97028"/>
    <lineage>
        <taxon>Eukaryota</taxon>
        <taxon>Viridiplantae</taxon>
        <taxon>Streptophyta</taxon>
        <taxon>Embryophyta</taxon>
        <taxon>Tracheophyta</taxon>
        <taxon>Spermatophyta</taxon>
        <taxon>Magnoliopsida</taxon>
        <taxon>eudicotyledons</taxon>
        <taxon>Gunneridae</taxon>
        <taxon>Pentapetalae</taxon>
        <taxon>rosids</taxon>
        <taxon>fabids</taxon>
        <taxon>Fabales</taxon>
        <taxon>Fabaceae</taxon>
        <taxon>Papilionoideae</taxon>
        <taxon>50 kb inversion clade</taxon>
        <taxon>NPAAA clade</taxon>
        <taxon>Hologalegina</taxon>
        <taxon>IRL clade</taxon>
        <taxon>Trifolieae</taxon>
        <taxon>Trifolium</taxon>
    </lineage>
</organism>
<protein>
    <submittedName>
        <fullName evidence="1">Uncharacterized protein</fullName>
    </submittedName>
</protein>
<keyword evidence="2" id="KW-1185">Reference proteome</keyword>
<comment type="caution">
    <text evidence="1">The sequence shown here is derived from an EMBL/GenBank/DDBJ whole genome shotgun (WGS) entry which is preliminary data.</text>
</comment>